<gene>
    <name evidence="2" type="ORF">I7X39_14800</name>
</gene>
<reference evidence="2" key="1">
    <citation type="submission" date="2020-12" db="EMBL/GenBank/DDBJ databases">
        <title>The genome sequence of Inhella sp. 1Y17.</title>
        <authorList>
            <person name="Liu Y."/>
        </authorList>
    </citation>
    <scope>NUCLEOTIDE SEQUENCE</scope>
    <source>
        <strain evidence="2">1Y17</strain>
    </source>
</reference>
<accession>A0A931J4K2</accession>
<name>A0A931J4K2_9BURK</name>
<evidence type="ECO:0000256" key="1">
    <source>
        <dbReference type="SAM" id="MobiDB-lite"/>
    </source>
</evidence>
<protein>
    <submittedName>
        <fullName evidence="2">Uncharacterized protein</fullName>
    </submittedName>
</protein>
<dbReference type="AlphaFoldDB" id="A0A931J4K2"/>
<feature type="compositionally biased region" description="Polar residues" evidence="1">
    <location>
        <begin position="110"/>
        <end position="129"/>
    </location>
</feature>
<feature type="region of interest" description="Disordered" evidence="1">
    <location>
        <begin position="89"/>
        <end position="129"/>
    </location>
</feature>
<evidence type="ECO:0000313" key="2">
    <source>
        <dbReference type="EMBL" id="MBH9578156.1"/>
    </source>
</evidence>
<dbReference type="RefSeq" id="WP_198111927.1">
    <property type="nucleotide sequence ID" value="NZ_JAEDAK010000010.1"/>
</dbReference>
<keyword evidence="3" id="KW-1185">Reference proteome</keyword>
<organism evidence="2 3">
    <name type="scientific">Inhella proteolytica</name>
    <dbReference type="NCBI Taxonomy" id="2795029"/>
    <lineage>
        <taxon>Bacteria</taxon>
        <taxon>Pseudomonadati</taxon>
        <taxon>Pseudomonadota</taxon>
        <taxon>Betaproteobacteria</taxon>
        <taxon>Burkholderiales</taxon>
        <taxon>Sphaerotilaceae</taxon>
        <taxon>Inhella</taxon>
    </lineage>
</organism>
<comment type="caution">
    <text evidence="2">The sequence shown here is derived from an EMBL/GenBank/DDBJ whole genome shotgun (WGS) entry which is preliminary data.</text>
</comment>
<dbReference type="Proteomes" id="UP000613266">
    <property type="component" value="Unassembled WGS sequence"/>
</dbReference>
<proteinExistence type="predicted"/>
<dbReference type="EMBL" id="JAEDAK010000010">
    <property type="protein sequence ID" value="MBH9578156.1"/>
    <property type="molecule type" value="Genomic_DNA"/>
</dbReference>
<sequence length="129" mass="13908">MWKLTILTSALSASEQQRYRTAFADFAATRGMQVHFTPGTTFIAPSQAPLTSDDRGAVLGWLCAQPEVQFIHVRRATPTSRFCSVVCTRRSEPQDQAESGRAAGACRHTPQAQPASSGSQDTAEASHGQ</sequence>
<evidence type="ECO:0000313" key="3">
    <source>
        <dbReference type="Proteomes" id="UP000613266"/>
    </source>
</evidence>